<dbReference type="CDD" id="cd10017">
    <property type="entry name" value="B3_DNA"/>
    <property type="match status" value="2"/>
</dbReference>
<evidence type="ECO:0000256" key="3">
    <source>
        <dbReference type="ARBA" id="ARBA00023125"/>
    </source>
</evidence>
<keyword evidence="8" id="KW-1185">Reference proteome</keyword>
<evidence type="ECO:0000256" key="1">
    <source>
        <dbReference type="ARBA" id="ARBA00004123"/>
    </source>
</evidence>
<evidence type="ECO:0000313" key="7">
    <source>
        <dbReference type="EMBL" id="KAF7845113.1"/>
    </source>
</evidence>
<feature type="domain" description="TF-B3" evidence="6">
    <location>
        <begin position="14"/>
        <end position="108"/>
    </location>
</feature>
<accession>A0A834XKY1</accession>
<keyword evidence="4" id="KW-0804">Transcription</keyword>
<dbReference type="InterPro" id="IPR003340">
    <property type="entry name" value="B3_DNA-bd"/>
</dbReference>
<dbReference type="GO" id="GO:0005634">
    <property type="term" value="C:nucleus"/>
    <property type="evidence" value="ECO:0007669"/>
    <property type="project" value="UniProtKB-SubCell"/>
</dbReference>
<keyword evidence="3" id="KW-0238">DNA-binding</keyword>
<dbReference type="PANTHER" id="PTHR31920">
    <property type="entry name" value="B3 DOMAIN-CONTAINING"/>
    <property type="match status" value="1"/>
</dbReference>
<evidence type="ECO:0000313" key="8">
    <source>
        <dbReference type="Proteomes" id="UP000634136"/>
    </source>
</evidence>
<dbReference type="GO" id="GO:0003677">
    <property type="term" value="F:DNA binding"/>
    <property type="evidence" value="ECO:0007669"/>
    <property type="project" value="UniProtKB-KW"/>
</dbReference>
<dbReference type="InterPro" id="IPR015300">
    <property type="entry name" value="DNA-bd_pseudobarrel_sf"/>
</dbReference>
<dbReference type="OrthoDB" id="1094641at2759"/>
<dbReference type="PANTHER" id="PTHR31920:SF135">
    <property type="entry name" value="B3 DOMAIN-CONTAINING PROTEIN OS03G0621600-RELATED"/>
    <property type="match status" value="1"/>
</dbReference>
<dbReference type="Gene3D" id="2.40.330.10">
    <property type="entry name" value="DNA-binding pseudobarrel domain"/>
    <property type="match status" value="2"/>
</dbReference>
<protein>
    <submittedName>
        <fullName evidence="7">Putative B3 domain-containing protein</fullName>
    </submittedName>
</protein>
<evidence type="ECO:0000256" key="5">
    <source>
        <dbReference type="ARBA" id="ARBA00023242"/>
    </source>
</evidence>
<evidence type="ECO:0000256" key="2">
    <source>
        <dbReference type="ARBA" id="ARBA00023015"/>
    </source>
</evidence>
<dbReference type="PROSITE" id="PS50863">
    <property type="entry name" value="B3"/>
    <property type="match status" value="2"/>
</dbReference>
<comment type="caution">
    <text evidence="7">The sequence shown here is derived from an EMBL/GenBank/DDBJ whole genome shotgun (WGS) entry which is preliminary data.</text>
</comment>
<proteinExistence type="predicted"/>
<dbReference type="AlphaFoldDB" id="A0A834XKY1"/>
<comment type="subcellular location">
    <subcellularLocation>
        <location evidence="1">Nucleus</location>
    </subcellularLocation>
</comment>
<name>A0A834XKY1_9FABA</name>
<organism evidence="7 8">
    <name type="scientific">Senna tora</name>
    <dbReference type="NCBI Taxonomy" id="362788"/>
    <lineage>
        <taxon>Eukaryota</taxon>
        <taxon>Viridiplantae</taxon>
        <taxon>Streptophyta</taxon>
        <taxon>Embryophyta</taxon>
        <taxon>Tracheophyta</taxon>
        <taxon>Spermatophyta</taxon>
        <taxon>Magnoliopsida</taxon>
        <taxon>eudicotyledons</taxon>
        <taxon>Gunneridae</taxon>
        <taxon>Pentapetalae</taxon>
        <taxon>rosids</taxon>
        <taxon>fabids</taxon>
        <taxon>Fabales</taxon>
        <taxon>Fabaceae</taxon>
        <taxon>Caesalpinioideae</taxon>
        <taxon>Cassia clade</taxon>
        <taxon>Senna</taxon>
    </lineage>
</organism>
<keyword evidence="5" id="KW-0539">Nucleus</keyword>
<gene>
    <name evidence="7" type="ORF">G2W53_002018</name>
</gene>
<sequence length="318" mass="37688">MDASSHYVTKLNKPSFLKVMIDDDFSTRLRIPPTFVKKYGKKIPKKAKIEACDGKLWEVEVQKVGGIFSFGEGWGNFVQETKVEFEDLLRFKLLADSSKFKVKIYGKTCCEKELPSEHVHGNVKEKQDQRKRSWVDEVDDDDDEECARRKNCELEKDRDFEEDDVMETDSDSFDDKTGVLEQRRWKERTKAEDEQIKFNSQYPFFQVKLTSSYVNGGYLHIPKNFRKHMMKMRKKEQKVKFQMCNEFCTMGLHFINEDLMREIRISQGWSLFVKKYDLKMADLCIFEMITSDDDDDEVIFIVHVHRWDGGKSEFVKIY</sequence>
<dbReference type="SUPFAM" id="SSF101936">
    <property type="entry name" value="DNA-binding pseudobarrel domain"/>
    <property type="match status" value="2"/>
</dbReference>
<dbReference type="Pfam" id="PF02362">
    <property type="entry name" value="B3"/>
    <property type="match status" value="2"/>
</dbReference>
<dbReference type="EMBL" id="JAAIUW010000001">
    <property type="protein sequence ID" value="KAF7845113.1"/>
    <property type="molecule type" value="Genomic_DNA"/>
</dbReference>
<evidence type="ECO:0000259" key="6">
    <source>
        <dbReference type="PROSITE" id="PS50863"/>
    </source>
</evidence>
<evidence type="ECO:0000256" key="4">
    <source>
        <dbReference type="ARBA" id="ARBA00023163"/>
    </source>
</evidence>
<dbReference type="Proteomes" id="UP000634136">
    <property type="component" value="Unassembled WGS sequence"/>
</dbReference>
<dbReference type="SMART" id="SM01019">
    <property type="entry name" value="B3"/>
    <property type="match status" value="2"/>
</dbReference>
<dbReference type="InterPro" id="IPR050655">
    <property type="entry name" value="Plant_B3_domain"/>
</dbReference>
<feature type="domain" description="TF-B3" evidence="6">
    <location>
        <begin position="204"/>
        <end position="308"/>
    </location>
</feature>
<keyword evidence="2" id="KW-0805">Transcription regulation</keyword>
<reference evidence="7" key="1">
    <citation type="submission" date="2020-09" db="EMBL/GenBank/DDBJ databases">
        <title>Genome-Enabled Discovery of Anthraquinone Biosynthesis in Senna tora.</title>
        <authorList>
            <person name="Kang S.-H."/>
            <person name="Pandey R.P."/>
            <person name="Lee C.-M."/>
            <person name="Sim J.-S."/>
            <person name="Jeong J.-T."/>
            <person name="Choi B.-S."/>
            <person name="Jung M."/>
            <person name="Ginzburg D."/>
            <person name="Zhao K."/>
            <person name="Won S.Y."/>
            <person name="Oh T.-J."/>
            <person name="Yu Y."/>
            <person name="Kim N.-H."/>
            <person name="Lee O.R."/>
            <person name="Lee T.-H."/>
            <person name="Bashyal P."/>
            <person name="Kim T.-S."/>
            <person name="Lee W.-H."/>
            <person name="Kawkins C."/>
            <person name="Kim C.-K."/>
            <person name="Kim J.S."/>
            <person name="Ahn B.O."/>
            <person name="Rhee S.Y."/>
            <person name="Sohng J.K."/>
        </authorList>
    </citation>
    <scope>NUCLEOTIDE SEQUENCE</scope>
    <source>
        <tissue evidence="7">Leaf</tissue>
    </source>
</reference>